<dbReference type="PANTHER" id="PTHR13847:SF289">
    <property type="entry name" value="GLYCINE OXIDASE"/>
    <property type="match status" value="1"/>
</dbReference>
<keyword evidence="1 3" id="KW-0560">Oxidoreductase</keyword>
<name>A0ABR6HLU1_9RHOB</name>
<feature type="domain" description="FAD dependent oxidoreductase" evidence="2">
    <location>
        <begin position="5"/>
        <end position="334"/>
    </location>
</feature>
<reference evidence="3 4" key="1">
    <citation type="submission" date="2020-08" db="EMBL/GenBank/DDBJ databases">
        <title>Genomic Encyclopedia of Type Strains, Phase III (KMG-III): the genomes of soil and plant-associated and newly described type strains.</title>
        <authorList>
            <person name="Whitman W."/>
        </authorList>
    </citation>
    <scope>NUCLEOTIDE SEQUENCE [LARGE SCALE GENOMIC DNA]</scope>
    <source>
        <strain evidence="3 4">CECT 8572</strain>
    </source>
</reference>
<dbReference type="Proteomes" id="UP000576152">
    <property type="component" value="Unassembled WGS sequence"/>
</dbReference>
<dbReference type="Gene3D" id="3.30.9.10">
    <property type="entry name" value="D-Amino Acid Oxidase, subunit A, domain 2"/>
    <property type="match status" value="2"/>
</dbReference>
<comment type="caution">
    <text evidence="3">The sequence shown here is derived from an EMBL/GenBank/DDBJ whole genome shotgun (WGS) entry which is preliminary data.</text>
</comment>
<keyword evidence="4" id="KW-1185">Reference proteome</keyword>
<dbReference type="PANTHER" id="PTHR13847">
    <property type="entry name" value="SARCOSINE DEHYDROGENASE-RELATED"/>
    <property type="match status" value="1"/>
</dbReference>
<protein>
    <submittedName>
        <fullName evidence="3">Glycine oxidase</fullName>
        <ecNumber evidence="3">1.4.3.19</ecNumber>
    </submittedName>
</protein>
<dbReference type="EMBL" id="JACIBX010000002">
    <property type="protein sequence ID" value="MBB3711535.1"/>
    <property type="molecule type" value="Genomic_DNA"/>
</dbReference>
<organism evidence="3 4">
    <name type="scientific">Limimaricola variabilis</name>
    <dbReference type="NCBI Taxonomy" id="1492771"/>
    <lineage>
        <taxon>Bacteria</taxon>
        <taxon>Pseudomonadati</taxon>
        <taxon>Pseudomonadota</taxon>
        <taxon>Alphaproteobacteria</taxon>
        <taxon>Rhodobacterales</taxon>
        <taxon>Paracoccaceae</taxon>
        <taxon>Limimaricola</taxon>
    </lineage>
</organism>
<dbReference type="InterPro" id="IPR036188">
    <property type="entry name" value="FAD/NAD-bd_sf"/>
</dbReference>
<dbReference type="RefSeq" id="WP_183470596.1">
    <property type="nucleotide sequence ID" value="NZ_JACIBX010000002.1"/>
</dbReference>
<evidence type="ECO:0000259" key="2">
    <source>
        <dbReference type="Pfam" id="PF01266"/>
    </source>
</evidence>
<evidence type="ECO:0000256" key="1">
    <source>
        <dbReference type="ARBA" id="ARBA00023002"/>
    </source>
</evidence>
<dbReference type="SUPFAM" id="SSF54373">
    <property type="entry name" value="FAD-linked reductases, C-terminal domain"/>
    <property type="match status" value="1"/>
</dbReference>
<dbReference type="Pfam" id="PF01266">
    <property type="entry name" value="DAO"/>
    <property type="match status" value="1"/>
</dbReference>
<evidence type="ECO:0000313" key="3">
    <source>
        <dbReference type="EMBL" id="MBB3711535.1"/>
    </source>
</evidence>
<dbReference type="InterPro" id="IPR006076">
    <property type="entry name" value="FAD-dep_OxRdtase"/>
</dbReference>
<dbReference type="EC" id="1.4.3.19" evidence="3"/>
<sequence length="352" mass="36391">MASVDLTVMGAGAWGLAVAVACARRGAHVRVIDPAGPAAGASGGIVGALAPHVPEQWNDKKAFQLEALLMAEAYWADIARLSGADPGYARTGRLQPLADAAAVARAEERARGAADLWQGRAEWRVIAAHEGGWGGDWAPASPSGMLVHDTLTARLHPRRATLALAGAFETLGGEIAREGLPEGPVVWATGVAGLEEISALAGKTAGTGVKGQAALLRARGFDAADMPQLFVDGLHAVPHADGTVGIGSTSERDYDDGAATDAQLDELIARAHGICPALAEAEVVARWAGVRPRARSRAPMLGSHPFRDNAFIANGGFKIGFGLAPLVGEVMADLVLEGRDRIPEGFRPEASL</sequence>
<dbReference type="GO" id="GO:0043799">
    <property type="term" value="F:glycine oxidase activity"/>
    <property type="evidence" value="ECO:0007669"/>
    <property type="project" value="UniProtKB-EC"/>
</dbReference>
<accession>A0ABR6HLU1</accession>
<dbReference type="SUPFAM" id="SSF51971">
    <property type="entry name" value="Nucleotide-binding domain"/>
    <property type="match status" value="1"/>
</dbReference>
<gene>
    <name evidence="3" type="ORF">FHS00_001097</name>
</gene>
<dbReference type="Gene3D" id="3.50.50.60">
    <property type="entry name" value="FAD/NAD(P)-binding domain"/>
    <property type="match status" value="2"/>
</dbReference>
<evidence type="ECO:0000313" key="4">
    <source>
        <dbReference type="Proteomes" id="UP000576152"/>
    </source>
</evidence>
<proteinExistence type="predicted"/>